<dbReference type="AlphaFoldDB" id="A0A1V6NUE7"/>
<reference evidence="3" key="1">
    <citation type="journal article" date="2017" name="Nat. Microbiol.">
        <title>Global analysis of biosynthetic gene clusters reveals vast potential of secondary metabolite production in Penicillium species.</title>
        <authorList>
            <person name="Nielsen J.C."/>
            <person name="Grijseels S."/>
            <person name="Prigent S."/>
            <person name="Ji B."/>
            <person name="Dainat J."/>
            <person name="Nielsen K.F."/>
            <person name="Frisvad J.C."/>
            <person name="Workman M."/>
            <person name="Nielsen J."/>
        </authorList>
    </citation>
    <scope>NUCLEOTIDE SEQUENCE [LARGE SCALE GENOMIC DNA]</scope>
    <source>
        <strain evidence="3">IBT 4502</strain>
    </source>
</reference>
<evidence type="ECO:0000313" key="2">
    <source>
        <dbReference type="EMBL" id="OQD68162.1"/>
    </source>
</evidence>
<evidence type="ECO:0000256" key="1">
    <source>
        <dbReference type="SAM" id="MobiDB-lite"/>
    </source>
</evidence>
<protein>
    <submittedName>
        <fullName evidence="2">Uncharacterized protein</fullName>
    </submittedName>
</protein>
<dbReference type="STRING" id="60169.A0A1V6NUE7"/>
<organism evidence="2 3">
    <name type="scientific">Penicillium polonicum</name>
    <dbReference type="NCBI Taxonomy" id="60169"/>
    <lineage>
        <taxon>Eukaryota</taxon>
        <taxon>Fungi</taxon>
        <taxon>Dikarya</taxon>
        <taxon>Ascomycota</taxon>
        <taxon>Pezizomycotina</taxon>
        <taxon>Eurotiomycetes</taxon>
        <taxon>Eurotiomycetidae</taxon>
        <taxon>Eurotiales</taxon>
        <taxon>Aspergillaceae</taxon>
        <taxon>Penicillium</taxon>
    </lineage>
</organism>
<gene>
    <name evidence="2" type="ORF">PENPOL_c003G03478</name>
</gene>
<accession>A0A1V6NUE7</accession>
<keyword evidence="3" id="KW-1185">Reference proteome</keyword>
<dbReference type="EMBL" id="MDYM01000003">
    <property type="protein sequence ID" value="OQD68162.1"/>
    <property type="molecule type" value="Genomic_DNA"/>
</dbReference>
<feature type="region of interest" description="Disordered" evidence="1">
    <location>
        <begin position="18"/>
        <end position="50"/>
    </location>
</feature>
<proteinExistence type="predicted"/>
<comment type="caution">
    <text evidence="2">The sequence shown here is derived from an EMBL/GenBank/DDBJ whole genome shotgun (WGS) entry which is preliminary data.</text>
</comment>
<dbReference type="OrthoDB" id="2103397at2759"/>
<dbReference type="Proteomes" id="UP000191408">
    <property type="component" value="Unassembled WGS sequence"/>
</dbReference>
<evidence type="ECO:0000313" key="3">
    <source>
        <dbReference type="Proteomes" id="UP000191408"/>
    </source>
</evidence>
<feature type="compositionally biased region" description="Basic and acidic residues" evidence="1">
    <location>
        <begin position="18"/>
        <end position="32"/>
    </location>
</feature>
<name>A0A1V6NUE7_PENPO</name>
<sequence length="352" mass="39987">MDPLDAVSARLRPATDVEKFRLAKQEEQREEIQTEGSPNQSSEASTYHSRTINEVKEIRERLETHTNELVDLVEDLMQSTEKGDKDVTWEIVQPAVEALQWLPHTDKRVNTLLIDKMTFVDVEDYSGLEYQNPLSGSSWEEPLPHTELPQCVYQMLGIINRSARRCVKSEALIRCRTNILLFAVLDAVMMSAPKDAQPLNLQTDTHLISRPFQAKRKYWQAHGQCDYTVRYGEEVHEQAINLVIVETKRLGSVSLSEGHALGYMAVVHQKRKASKRARNSTVYGVATDGKTFYFLCINEASKWGRIVLDTAQLDRVVDLLALVMREAMTVSPYTSRHTSNHASMEDDLVVLG</sequence>
<feature type="compositionally biased region" description="Polar residues" evidence="1">
    <location>
        <begin position="34"/>
        <end position="50"/>
    </location>
</feature>